<dbReference type="Proteomes" id="UP001586593">
    <property type="component" value="Unassembled WGS sequence"/>
</dbReference>
<accession>A0ABR3W9M6</accession>
<organism evidence="1 2">
    <name type="scientific">Phialemonium thermophilum</name>
    <dbReference type="NCBI Taxonomy" id="223376"/>
    <lineage>
        <taxon>Eukaryota</taxon>
        <taxon>Fungi</taxon>
        <taxon>Dikarya</taxon>
        <taxon>Ascomycota</taxon>
        <taxon>Pezizomycotina</taxon>
        <taxon>Sordariomycetes</taxon>
        <taxon>Sordariomycetidae</taxon>
        <taxon>Cephalothecales</taxon>
        <taxon>Cephalothecaceae</taxon>
        <taxon>Phialemonium</taxon>
    </lineage>
</organism>
<protein>
    <submittedName>
        <fullName evidence="1">Uncharacterized protein</fullName>
    </submittedName>
</protein>
<gene>
    <name evidence="1" type="ORF">VTK73DRAFT_8228</name>
</gene>
<keyword evidence="2" id="KW-1185">Reference proteome</keyword>
<comment type="caution">
    <text evidence="1">The sequence shown here is derived from an EMBL/GenBank/DDBJ whole genome shotgun (WGS) entry which is preliminary data.</text>
</comment>
<sequence length="69" mass="7393">MSPTRSIMASEVDCCPERSNFSLEGADCERDNSGSCDQAGVSSSSCRSRWDSHQLLGPCASIPLYHGPI</sequence>
<dbReference type="EMBL" id="JAZHXJ010000587">
    <property type="protein sequence ID" value="KAL1856485.1"/>
    <property type="molecule type" value="Genomic_DNA"/>
</dbReference>
<name>A0ABR3W9M6_9PEZI</name>
<evidence type="ECO:0000313" key="2">
    <source>
        <dbReference type="Proteomes" id="UP001586593"/>
    </source>
</evidence>
<proteinExistence type="predicted"/>
<evidence type="ECO:0000313" key="1">
    <source>
        <dbReference type="EMBL" id="KAL1856485.1"/>
    </source>
</evidence>
<reference evidence="1 2" key="1">
    <citation type="journal article" date="2024" name="Commun. Biol.">
        <title>Comparative genomic analysis of thermophilic fungi reveals convergent evolutionary adaptations and gene losses.</title>
        <authorList>
            <person name="Steindorff A.S."/>
            <person name="Aguilar-Pontes M.V."/>
            <person name="Robinson A.J."/>
            <person name="Andreopoulos B."/>
            <person name="LaButti K."/>
            <person name="Kuo A."/>
            <person name="Mondo S."/>
            <person name="Riley R."/>
            <person name="Otillar R."/>
            <person name="Haridas S."/>
            <person name="Lipzen A."/>
            <person name="Grimwood J."/>
            <person name="Schmutz J."/>
            <person name="Clum A."/>
            <person name="Reid I.D."/>
            <person name="Moisan M.C."/>
            <person name="Butler G."/>
            <person name="Nguyen T.T.M."/>
            <person name="Dewar K."/>
            <person name="Conant G."/>
            <person name="Drula E."/>
            <person name="Henrissat B."/>
            <person name="Hansel C."/>
            <person name="Singer S."/>
            <person name="Hutchinson M.I."/>
            <person name="de Vries R.P."/>
            <person name="Natvig D.O."/>
            <person name="Powell A.J."/>
            <person name="Tsang A."/>
            <person name="Grigoriev I.V."/>
        </authorList>
    </citation>
    <scope>NUCLEOTIDE SEQUENCE [LARGE SCALE GENOMIC DNA]</scope>
    <source>
        <strain evidence="1 2">ATCC 24622</strain>
    </source>
</reference>